<protein>
    <recommendedName>
        <fullName evidence="3">Secretion system C-terminal sorting domain-containing protein</fullName>
    </recommendedName>
</protein>
<accession>A0A653AJ28</accession>
<organism evidence="2">
    <name type="scientific">uncultured Paludibacter sp</name>
    <dbReference type="NCBI Taxonomy" id="497635"/>
    <lineage>
        <taxon>Bacteria</taxon>
        <taxon>Pseudomonadati</taxon>
        <taxon>Bacteroidota</taxon>
        <taxon>Bacteroidia</taxon>
        <taxon>Bacteroidales</taxon>
        <taxon>Paludibacteraceae</taxon>
        <taxon>Paludibacter</taxon>
        <taxon>environmental samples</taxon>
    </lineage>
</organism>
<reference evidence="2" key="1">
    <citation type="submission" date="2018-07" db="EMBL/GenBank/DDBJ databases">
        <authorList>
            <consortium name="Genoscope - CEA"/>
            <person name="William W."/>
        </authorList>
    </citation>
    <scope>NUCLEOTIDE SEQUENCE</scope>
    <source>
        <strain evidence="2">IK1</strain>
    </source>
</reference>
<gene>
    <name evidence="2" type="ORF">TRIP_D440091</name>
</gene>
<dbReference type="AlphaFoldDB" id="A0A653AJ28"/>
<dbReference type="SUPFAM" id="SSF49265">
    <property type="entry name" value="Fibronectin type III"/>
    <property type="match status" value="1"/>
</dbReference>
<dbReference type="InterPro" id="IPR013783">
    <property type="entry name" value="Ig-like_fold"/>
</dbReference>
<evidence type="ECO:0000256" key="1">
    <source>
        <dbReference type="SAM" id="Phobius"/>
    </source>
</evidence>
<dbReference type="InterPro" id="IPR026444">
    <property type="entry name" value="Secre_tail"/>
</dbReference>
<feature type="transmembrane region" description="Helical" evidence="1">
    <location>
        <begin position="6"/>
        <end position="24"/>
    </location>
</feature>
<keyword evidence="1" id="KW-0472">Membrane</keyword>
<keyword evidence="1" id="KW-0812">Transmembrane</keyword>
<dbReference type="InterPro" id="IPR036116">
    <property type="entry name" value="FN3_sf"/>
</dbReference>
<keyword evidence="1" id="KW-1133">Transmembrane helix</keyword>
<dbReference type="EMBL" id="UPXZ01000039">
    <property type="protein sequence ID" value="VBB48073.1"/>
    <property type="molecule type" value="Genomic_DNA"/>
</dbReference>
<evidence type="ECO:0000313" key="2">
    <source>
        <dbReference type="EMBL" id="VBB48073.1"/>
    </source>
</evidence>
<dbReference type="Gene3D" id="2.60.40.10">
    <property type="entry name" value="Immunoglobulins"/>
    <property type="match status" value="1"/>
</dbReference>
<name>A0A653AJ28_9BACT</name>
<proteinExistence type="predicted"/>
<sequence>MVFYWLIVKSLNLYFILLIFNFLYKRMKKSIVLFFASLFFSFSYSQIWVSPITSGRPINTVYLGDKLSNEWYFQFEIGQSAWNKSEVGIGQNADGTTDWNWADAEYYADGAGSNKKVQRNIGDFQFTSTGNWYVVGRARAAETDAWAYTDEGDWTDETTLTVSDTEKACPYFNVLVLNGPTSPSATVYSKYQIDLNWTKSNDKDVMIVMRKTSSSASDSPVQGTSYNVGSVLGTGRVVYKGSSTSASIAGLDANTSYTFIFYSENNNYYSEENVTAAAKTLSEEWFNDYITLNETKYALKGSGLSLDEVNLGTISSLIINSASLQYSDITTAVAPRTGSAYYYAIQENGGSNVVNDVENILTQTSLGDYTYEGSTSTPTANLISSLTAGKSYILHVWAKSWNGEDGGDLWLTNNGNNYKVSFVKSVSTGINEPDSSLKLSGENGKITAYFEGTAKVELYSATGQLIRSVKVTNVFSEAVKTGIYLLRINGTTHKVIVK</sequence>
<dbReference type="NCBIfam" id="TIGR04183">
    <property type="entry name" value="Por_Secre_tail"/>
    <property type="match status" value="1"/>
</dbReference>
<feature type="transmembrane region" description="Helical" evidence="1">
    <location>
        <begin position="31"/>
        <end position="49"/>
    </location>
</feature>
<evidence type="ECO:0008006" key="3">
    <source>
        <dbReference type="Google" id="ProtNLM"/>
    </source>
</evidence>